<feature type="transmembrane region" description="Helical" evidence="6">
    <location>
        <begin position="144"/>
        <end position="166"/>
    </location>
</feature>
<keyword evidence="2 6" id="KW-0812">Transmembrane</keyword>
<feature type="transmembrane region" description="Helical" evidence="6">
    <location>
        <begin position="251"/>
        <end position="271"/>
    </location>
</feature>
<evidence type="ECO:0000256" key="3">
    <source>
        <dbReference type="ARBA" id="ARBA00022989"/>
    </source>
</evidence>
<evidence type="ECO:0000256" key="5">
    <source>
        <dbReference type="SAM" id="MobiDB-lite"/>
    </source>
</evidence>
<feature type="transmembrane region" description="Helical" evidence="6">
    <location>
        <begin position="55"/>
        <end position="78"/>
    </location>
</feature>
<feature type="transmembrane region" description="Helical" evidence="6">
    <location>
        <begin position="90"/>
        <end position="123"/>
    </location>
</feature>
<comment type="caution">
    <text evidence="7">The sequence shown here is derived from an EMBL/GenBank/DDBJ whole genome shotgun (WGS) entry which is preliminary data.</text>
</comment>
<dbReference type="Pfam" id="PF04193">
    <property type="entry name" value="PQ-loop"/>
    <property type="match status" value="2"/>
</dbReference>
<evidence type="ECO:0008006" key="9">
    <source>
        <dbReference type="Google" id="ProtNLM"/>
    </source>
</evidence>
<evidence type="ECO:0000313" key="7">
    <source>
        <dbReference type="EMBL" id="KAL0633972.1"/>
    </source>
</evidence>
<reference evidence="7 8" key="1">
    <citation type="submission" date="2024-02" db="EMBL/GenBank/DDBJ databases">
        <title>Discinaceae phylogenomics.</title>
        <authorList>
            <person name="Dirks A.C."/>
            <person name="James T.Y."/>
        </authorList>
    </citation>
    <scope>NUCLEOTIDE SEQUENCE [LARGE SCALE GENOMIC DNA]</scope>
    <source>
        <strain evidence="7 8">ACD0624</strain>
    </source>
</reference>
<dbReference type="InterPro" id="IPR006603">
    <property type="entry name" value="PQ-loop_rpt"/>
</dbReference>
<organism evidence="7 8">
    <name type="scientific">Discina gigas</name>
    <dbReference type="NCBI Taxonomy" id="1032678"/>
    <lineage>
        <taxon>Eukaryota</taxon>
        <taxon>Fungi</taxon>
        <taxon>Dikarya</taxon>
        <taxon>Ascomycota</taxon>
        <taxon>Pezizomycotina</taxon>
        <taxon>Pezizomycetes</taxon>
        <taxon>Pezizales</taxon>
        <taxon>Discinaceae</taxon>
        <taxon>Discina</taxon>
    </lineage>
</organism>
<dbReference type="Proteomes" id="UP001447188">
    <property type="component" value="Unassembled WGS sequence"/>
</dbReference>
<dbReference type="SMART" id="SM00679">
    <property type="entry name" value="CTNS"/>
    <property type="match status" value="2"/>
</dbReference>
<protein>
    <recommendedName>
        <fullName evidence="9">PQ loop repeat protein</fullName>
    </recommendedName>
</protein>
<gene>
    <name evidence="7" type="ORF">Q9L58_007072</name>
</gene>
<proteinExistence type="predicted"/>
<dbReference type="PANTHER" id="PTHR16201">
    <property type="entry name" value="SEVEN TRANSMEMBRANE PROTEIN 1-RELATED"/>
    <property type="match status" value="1"/>
</dbReference>
<dbReference type="Gene3D" id="1.20.1280.290">
    <property type="match status" value="2"/>
</dbReference>
<feature type="region of interest" description="Disordered" evidence="5">
    <location>
        <begin position="276"/>
        <end position="307"/>
    </location>
</feature>
<evidence type="ECO:0000256" key="1">
    <source>
        <dbReference type="ARBA" id="ARBA00004141"/>
    </source>
</evidence>
<evidence type="ECO:0000256" key="2">
    <source>
        <dbReference type="ARBA" id="ARBA00022692"/>
    </source>
</evidence>
<keyword evidence="8" id="KW-1185">Reference proteome</keyword>
<dbReference type="InterPro" id="IPR051415">
    <property type="entry name" value="LAAT-1"/>
</dbReference>
<evidence type="ECO:0000256" key="4">
    <source>
        <dbReference type="ARBA" id="ARBA00023136"/>
    </source>
</evidence>
<dbReference type="EMBL" id="JBBBZM010000107">
    <property type="protein sequence ID" value="KAL0633972.1"/>
    <property type="molecule type" value="Genomic_DNA"/>
</dbReference>
<feature type="transmembrane region" description="Helical" evidence="6">
    <location>
        <begin position="218"/>
        <end position="239"/>
    </location>
</feature>
<accession>A0ABR3GE16</accession>
<keyword evidence="4 6" id="KW-0472">Membrane</keyword>
<sequence length="307" mass="33151">MATLFHAAELIRKECATLTNPSIINLLISTIILIGILVSYLPQHHRIISRGTSEGISPLFLLLGVTSGTCTFANILILSRGVLGCCGEGIGAFNCFAVSLGVIQVGMQWTCFAVILLLFLIYFPRASPLEAPATTTPGPSSRTALTVTLVSIVHLFVIAAATFYFSLLTPSTPHTPESPTAPSPQLVAWANFLGIQSTILASLQYIPQLYTTWKLKHVGSLSIPMMCIQTPGSFVWAISLASREGTRWSSWVTYVVTGCLQGGLLVMCIMWEMKSQKEGKKANGEARANGSTEGEEERRPLLTNETS</sequence>
<dbReference type="PANTHER" id="PTHR16201:SF11">
    <property type="entry name" value="PQ-LOOP REPEAT-CONTAINING PROTEIN"/>
    <property type="match status" value="1"/>
</dbReference>
<name>A0ABR3GE16_9PEZI</name>
<feature type="transmembrane region" description="Helical" evidence="6">
    <location>
        <begin position="23"/>
        <end position="43"/>
    </location>
</feature>
<feature type="transmembrane region" description="Helical" evidence="6">
    <location>
        <begin position="186"/>
        <end position="206"/>
    </location>
</feature>
<evidence type="ECO:0000313" key="8">
    <source>
        <dbReference type="Proteomes" id="UP001447188"/>
    </source>
</evidence>
<comment type="subcellular location">
    <subcellularLocation>
        <location evidence="1">Membrane</location>
        <topology evidence="1">Multi-pass membrane protein</topology>
    </subcellularLocation>
</comment>
<keyword evidence="3 6" id="KW-1133">Transmembrane helix</keyword>
<evidence type="ECO:0000256" key="6">
    <source>
        <dbReference type="SAM" id="Phobius"/>
    </source>
</evidence>